<organism evidence="1 2">
    <name type="scientific">Pyropia yezoensis</name>
    <name type="common">Susabi-nori</name>
    <name type="synonym">Porphyra yezoensis</name>
    <dbReference type="NCBI Taxonomy" id="2788"/>
    <lineage>
        <taxon>Eukaryota</taxon>
        <taxon>Rhodophyta</taxon>
        <taxon>Bangiophyceae</taxon>
        <taxon>Bangiales</taxon>
        <taxon>Bangiaceae</taxon>
        <taxon>Pyropia</taxon>
    </lineage>
</organism>
<sequence length="479" mass="48974">MAFMASSIGTVLGGRPPVLVCQPRRPAVRLTAWRVGGPRRRGAAAAAAASASSASPSPPPPPPSSSSSSPPAPPLASAAAASASADAIRRLVRLCSDPRRALVDATSGVPVDAGTPGAVEVVTADVELPTGTVRGLPGISTDRRASAYVLLRADKWDSLDLSATQAVVFGHGFSQKPRNTQSILRTLAAAGLAVIAPAVWLPDTAPPWVSIQTTRWWSSPPARLQTALAIDMLRAAGLARGLGLTRLSLLGHSMGGALALVVADLLLAADREGGGEDAGVGTGGGGDVALDAVVALAPAAGPLELTTINPLLSLQAGGTKVAAERVETFFRGWAPGGGGGGSNSPAAAPPALLLVSAPRDRIVPPASVAALLAAVRSSEVIPRAAHVTLASGAHTGFEDSLRVNLRLLPLVDSLLFALLDLLVYRWDVFEIFTGDFDAQLRDTKELLVSWLTGDVVGDRALYEEAPEGATIDSKYTPGR</sequence>
<dbReference type="EMBL" id="CM020619">
    <property type="protein sequence ID" value="KAK1863744.1"/>
    <property type="molecule type" value="Genomic_DNA"/>
</dbReference>
<reference evidence="1" key="1">
    <citation type="submission" date="2019-11" db="EMBL/GenBank/DDBJ databases">
        <title>Nori genome reveals adaptations in red seaweeds to the harsh intertidal environment.</title>
        <authorList>
            <person name="Wang D."/>
            <person name="Mao Y."/>
        </authorList>
    </citation>
    <scope>NUCLEOTIDE SEQUENCE</scope>
    <source>
        <tissue evidence="1">Gametophyte</tissue>
    </source>
</reference>
<name>A0ACC3C0S4_PYRYE</name>
<accession>A0ACC3C0S4</accession>
<comment type="caution">
    <text evidence="1">The sequence shown here is derived from an EMBL/GenBank/DDBJ whole genome shotgun (WGS) entry which is preliminary data.</text>
</comment>
<keyword evidence="2" id="KW-1185">Reference proteome</keyword>
<gene>
    <name evidence="1" type="ORF">I4F81_006298</name>
</gene>
<protein>
    <submittedName>
        <fullName evidence="1">Uncharacterized protein</fullName>
    </submittedName>
</protein>
<evidence type="ECO:0000313" key="1">
    <source>
        <dbReference type="EMBL" id="KAK1863744.1"/>
    </source>
</evidence>
<dbReference type="Proteomes" id="UP000798662">
    <property type="component" value="Chromosome 2"/>
</dbReference>
<proteinExistence type="predicted"/>
<evidence type="ECO:0000313" key="2">
    <source>
        <dbReference type="Proteomes" id="UP000798662"/>
    </source>
</evidence>